<keyword evidence="4" id="KW-1185">Reference proteome</keyword>
<dbReference type="EMBL" id="CALNXI010000023">
    <property type="protein sequence ID" value="CAH3015413.1"/>
    <property type="molecule type" value="Genomic_DNA"/>
</dbReference>
<feature type="chain" id="PRO_5045235792" evidence="2">
    <location>
        <begin position="25"/>
        <end position="137"/>
    </location>
</feature>
<evidence type="ECO:0000256" key="1">
    <source>
        <dbReference type="SAM" id="Phobius"/>
    </source>
</evidence>
<organism evidence="3 4">
    <name type="scientific">Porites evermanni</name>
    <dbReference type="NCBI Taxonomy" id="104178"/>
    <lineage>
        <taxon>Eukaryota</taxon>
        <taxon>Metazoa</taxon>
        <taxon>Cnidaria</taxon>
        <taxon>Anthozoa</taxon>
        <taxon>Hexacorallia</taxon>
        <taxon>Scleractinia</taxon>
        <taxon>Fungiina</taxon>
        <taxon>Poritidae</taxon>
        <taxon>Porites</taxon>
    </lineage>
</organism>
<keyword evidence="2" id="KW-0732">Signal</keyword>
<keyword evidence="1" id="KW-0472">Membrane</keyword>
<keyword evidence="1" id="KW-1133">Transmembrane helix</keyword>
<feature type="signal peptide" evidence="2">
    <location>
        <begin position="1"/>
        <end position="24"/>
    </location>
</feature>
<evidence type="ECO:0000313" key="3">
    <source>
        <dbReference type="EMBL" id="CAH3015413.1"/>
    </source>
</evidence>
<evidence type="ECO:0000313" key="4">
    <source>
        <dbReference type="Proteomes" id="UP001159427"/>
    </source>
</evidence>
<reference evidence="3 4" key="1">
    <citation type="submission" date="2022-05" db="EMBL/GenBank/DDBJ databases">
        <authorList>
            <consortium name="Genoscope - CEA"/>
            <person name="William W."/>
        </authorList>
    </citation>
    <scope>NUCLEOTIDE SEQUENCE [LARGE SCALE GENOMIC DNA]</scope>
</reference>
<sequence>MNKLLVLTLVISLLAGTLIHSGEALIRAGRNMVPYPLDERDTETMYHLYNREESPRYFKRGAQNSSIMKALVSALVILTVMAAVVEKSESFIRAGRGMIYNQGMQLPQNVDLPENYEEYFSKYIDAKRAEQMSSNRG</sequence>
<accession>A0ABN8LN13</accession>
<feature type="transmembrane region" description="Helical" evidence="1">
    <location>
        <begin position="67"/>
        <end position="85"/>
    </location>
</feature>
<name>A0ABN8LN13_9CNID</name>
<protein>
    <submittedName>
        <fullName evidence="3">Uncharacterized protein</fullName>
    </submittedName>
</protein>
<comment type="caution">
    <text evidence="3">The sequence shown here is derived from an EMBL/GenBank/DDBJ whole genome shotgun (WGS) entry which is preliminary data.</text>
</comment>
<gene>
    <name evidence="3" type="ORF">PEVE_00016484</name>
</gene>
<evidence type="ECO:0000256" key="2">
    <source>
        <dbReference type="SAM" id="SignalP"/>
    </source>
</evidence>
<dbReference type="Proteomes" id="UP001159427">
    <property type="component" value="Unassembled WGS sequence"/>
</dbReference>
<proteinExistence type="predicted"/>
<keyword evidence="1" id="KW-0812">Transmembrane</keyword>